<evidence type="ECO:0000313" key="3">
    <source>
        <dbReference type="Proteomes" id="UP000033958"/>
    </source>
</evidence>
<proteinExistence type="predicted"/>
<gene>
    <name evidence="2" type="ORF">VE97_C0019G0003</name>
</gene>
<feature type="transmembrane region" description="Helical" evidence="1">
    <location>
        <begin position="158"/>
        <end position="176"/>
    </location>
</feature>
<dbReference type="Proteomes" id="UP000033958">
    <property type="component" value="Unassembled WGS sequence"/>
</dbReference>
<accession>A0A0G1KTA4</accession>
<keyword evidence="1" id="KW-0812">Transmembrane</keyword>
<evidence type="ECO:0000313" key="2">
    <source>
        <dbReference type="EMBL" id="KKT86750.1"/>
    </source>
</evidence>
<dbReference type="EMBL" id="LCJZ01000019">
    <property type="protein sequence ID" value="KKT86750.1"/>
    <property type="molecule type" value="Genomic_DNA"/>
</dbReference>
<protein>
    <submittedName>
        <fullName evidence="2">Uncharacterized protein</fullName>
    </submittedName>
</protein>
<name>A0A0G1KTA4_UNCK3</name>
<evidence type="ECO:0000256" key="1">
    <source>
        <dbReference type="SAM" id="Phobius"/>
    </source>
</evidence>
<keyword evidence="1" id="KW-1133">Transmembrane helix</keyword>
<sequence length="178" mass="20032">MLSQVDIPNQRPPTNHKTSSTHEVFLYNSDMLVAPHFLIGTAIAVYAPEAGPAALAAITSHFVLDSIPHRDTIGTTHINLGNIVMEIFDITITALIFWWIVPAHLRGYALLVGGAAILPDLLAIPSWFWPQLYRLPVINQLHSWHVDYLQDRNGSLNWFWGLLPQVLIILAVIWLIKF</sequence>
<feature type="transmembrane region" description="Helical" evidence="1">
    <location>
        <begin position="83"/>
        <end position="101"/>
    </location>
</feature>
<feature type="transmembrane region" description="Helical" evidence="1">
    <location>
        <begin position="108"/>
        <end position="129"/>
    </location>
</feature>
<keyword evidence="1" id="KW-0472">Membrane</keyword>
<reference evidence="2 3" key="1">
    <citation type="journal article" date="2015" name="Nature">
        <title>rRNA introns, odd ribosomes, and small enigmatic genomes across a large radiation of phyla.</title>
        <authorList>
            <person name="Brown C.T."/>
            <person name="Hug L.A."/>
            <person name="Thomas B.C."/>
            <person name="Sharon I."/>
            <person name="Castelle C.J."/>
            <person name="Singh A."/>
            <person name="Wilkins M.J."/>
            <person name="Williams K.H."/>
            <person name="Banfield J.F."/>
        </authorList>
    </citation>
    <scope>NUCLEOTIDE SEQUENCE [LARGE SCALE GENOMIC DNA]</scope>
</reference>
<organism evidence="2 3">
    <name type="scientific">candidate division Kazan bacterium GW2011_GWB1_45_10</name>
    <dbReference type="NCBI Taxonomy" id="1620411"/>
    <lineage>
        <taxon>Bacteria</taxon>
        <taxon>Bacteria division Kazan-3B-28</taxon>
    </lineage>
</organism>
<dbReference type="AlphaFoldDB" id="A0A0G1KTA4"/>
<comment type="caution">
    <text evidence="2">The sequence shown here is derived from an EMBL/GenBank/DDBJ whole genome shotgun (WGS) entry which is preliminary data.</text>
</comment>